<evidence type="ECO:0000313" key="2">
    <source>
        <dbReference type="EMBL" id="RLK50973.1"/>
    </source>
</evidence>
<proteinExistence type="predicted"/>
<sequence>MGYQHECMNGHPVTASLVDDNRHFLRQLAGLVGELDAERFRACSGPYGGNGIGRQVRHILEHVQSLLAGARGELDYDDRDRDPVLERDPDRALETLARLDDRLGQELAALAPDTPLRVACVCNTASGPHRTWTPSSLQRELMFLISHTVHHMALIAMLAEEAGLRPGEEFGVAPSTLRHWRAKPSFAVPASAG</sequence>
<feature type="domain" description="DinB-like" evidence="1">
    <location>
        <begin position="28"/>
        <end position="155"/>
    </location>
</feature>
<comment type="caution">
    <text evidence="2">The sequence shown here is derived from an EMBL/GenBank/DDBJ whole genome shotgun (WGS) entry which is preliminary data.</text>
</comment>
<organism evidence="2 3">
    <name type="scientific">Alkalispirillum mobile</name>
    <dbReference type="NCBI Taxonomy" id="85925"/>
    <lineage>
        <taxon>Bacteria</taxon>
        <taxon>Pseudomonadati</taxon>
        <taxon>Pseudomonadota</taxon>
        <taxon>Gammaproteobacteria</taxon>
        <taxon>Chromatiales</taxon>
        <taxon>Ectothiorhodospiraceae</taxon>
        <taxon>Alkalispirillum</taxon>
    </lineage>
</organism>
<dbReference type="EMBL" id="RCDA01000001">
    <property type="protein sequence ID" value="RLK50973.1"/>
    <property type="molecule type" value="Genomic_DNA"/>
</dbReference>
<dbReference type="InterPro" id="IPR024775">
    <property type="entry name" value="DinB-like"/>
</dbReference>
<evidence type="ECO:0000259" key="1">
    <source>
        <dbReference type="Pfam" id="PF12867"/>
    </source>
</evidence>
<dbReference type="OrthoDB" id="1162179at2"/>
<dbReference type="AlphaFoldDB" id="A0A498C6I5"/>
<gene>
    <name evidence="2" type="ORF">DFR31_0885</name>
</gene>
<keyword evidence="3" id="KW-1185">Reference proteome</keyword>
<dbReference type="InterPro" id="IPR034660">
    <property type="entry name" value="DinB/YfiT-like"/>
</dbReference>
<accession>A0A498C6I5</accession>
<name>A0A498C6I5_9GAMM</name>
<protein>
    <submittedName>
        <fullName evidence="2">DinB family protein</fullName>
    </submittedName>
</protein>
<dbReference type="Proteomes" id="UP000275461">
    <property type="component" value="Unassembled WGS sequence"/>
</dbReference>
<dbReference type="SUPFAM" id="SSF109854">
    <property type="entry name" value="DinB/YfiT-like putative metalloenzymes"/>
    <property type="match status" value="1"/>
</dbReference>
<evidence type="ECO:0000313" key="3">
    <source>
        <dbReference type="Proteomes" id="UP000275461"/>
    </source>
</evidence>
<dbReference type="Pfam" id="PF12867">
    <property type="entry name" value="DinB_2"/>
    <property type="match status" value="1"/>
</dbReference>
<reference evidence="2 3" key="1">
    <citation type="submission" date="2018-10" db="EMBL/GenBank/DDBJ databases">
        <title>Genomic Encyclopedia of Type Strains, Phase IV (KMG-IV): sequencing the most valuable type-strain genomes for metagenomic binning, comparative biology and taxonomic classification.</title>
        <authorList>
            <person name="Goeker M."/>
        </authorList>
    </citation>
    <scope>NUCLEOTIDE SEQUENCE [LARGE SCALE GENOMIC DNA]</scope>
    <source>
        <strain evidence="2 3">DSM 12769</strain>
    </source>
</reference>
<dbReference type="PANTHER" id="PTHR39473">
    <property type="match status" value="1"/>
</dbReference>
<dbReference type="Gene3D" id="1.20.120.450">
    <property type="entry name" value="dinb family like domain"/>
    <property type="match status" value="1"/>
</dbReference>
<dbReference type="PANTHER" id="PTHR39473:SF1">
    <property type="entry name" value="DINB-LIKE DOMAIN-CONTAINING PROTEIN"/>
    <property type="match status" value="1"/>
</dbReference>